<feature type="compositionally biased region" description="Low complexity" evidence="5">
    <location>
        <begin position="172"/>
        <end position="182"/>
    </location>
</feature>
<feature type="compositionally biased region" description="Polar residues" evidence="5">
    <location>
        <begin position="373"/>
        <end position="387"/>
    </location>
</feature>
<comment type="function">
    <text evidence="3">Binds double-stranded RNA.</text>
</comment>
<protein>
    <submittedName>
        <fullName evidence="7">Double-stranded RNA-binding (DsRBD) domain-containing protein</fullName>
    </submittedName>
</protein>
<keyword evidence="1" id="KW-0677">Repeat</keyword>
<reference evidence="7" key="1">
    <citation type="submission" date="2006-05" db="EMBL/GenBank/DDBJ databases">
        <authorList>
            <person name="Ciampi A.Y."/>
            <person name="Santos C.M.R."/>
            <person name="da Silva F.R."/>
            <person name="Pappas G.J. Jr"/>
            <person name="Ronning C.M."/>
            <person name="Cheung F."/>
            <person name="Haas B.J."/>
            <person name="Piffanelli P."/>
            <person name="Town C.D."/>
            <person name="Miller R.N.G."/>
            <person name="Souza M.T. Jr."/>
        </authorList>
    </citation>
    <scope>NUCLEOTIDE SEQUENCE</scope>
</reference>
<keyword evidence="2 4" id="KW-0694">RNA-binding</keyword>
<feature type="region of interest" description="Disordered" evidence="5">
    <location>
        <begin position="168"/>
        <end position="190"/>
    </location>
</feature>
<evidence type="ECO:0000256" key="4">
    <source>
        <dbReference type="PROSITE-ProRule" id="PRU00266"/>
    </source>
</evidence>
<dbReference type="SUPFAM" id="SSF54768">
    <property type="entry name" value="dsRNA-binding domain-like"/>
    <property type="match status" value="2"/>
</dbReference>
<dbReference type="CDD" id="cd19907">
    <property type="entry name" value="DSRM_AtDRB-like_rpt1"/>
    <property type="match status" value="1"/>
</dbReference>
<evidence type="ECO:0000313" key="7">
    <source>
        <dbReference type="EMBL" id="ABF69992.1"/>
    </source>
</evidence>
<proteinExistence type="predicted"/>
<feature type="compositionally biased region" description="Basic and acidic residues" evidence="5">
    <location>
        <begin position="583"/>
        <end position="610"/>
    </location>
</feature>
<dbReference type="Gene3D" id="3.30.160.20">
    <property type="match status" value="2"/>
</dbReference>
<gene>
    <name evidence="7" type="ORF">MA4_106O17.54</name>
</gene>
<evidence type="ECO:0000256" key="5">
    <source>
        <dbReference type="SAM" id="MobiDB-lite"/>
    </source>
</evidence>
<accession>Q1EPG5</accession>
<feature type="region of interest" description="Disordered" evidence="5">
    <location>
        <begin position="582"/>
        <end position="610"/>
    </location>
</feature>
<dbReference type="PANTHER" id="PTHR46031">
    <property type="match status" value="1"/>
</dbReference>
<evidence type="ECO:0000256" key="1">
    <source>
        <dbReference type="ARBA" id="ARBA00022737"/>
    </source>
</evidence>
<name>Q1EPG5_MUSAC</name>
<feature type="region of interest" description="Disordered" evidence="5">
    <location>
        <begin position="205"/>
        <end position="231"/>
    </location>
</feature>
<dbReference type="PROSITE" id="PS50137">
    <property type="entry name" value="DS_RBD"/>
    <property type="match status" value="2"/>
</dbReference>
<evidence type="ECO:0000256" key="2">
    <source>
        <dbReference type="ARBA" id="ARBA00022884"/>
    </source>
</evidence>
<evidence type="ECO:0000259" key="6">
    <source>
        <dbReference type="PROSITE" id="PS50137"/>
    </source>
</evidence>
<feature type="compositionally biased region" description="Basic and acidic residues" evidence="5">
    <location>
        <begin position="437"/>
        <end position="448"/>
    </location>
</feature>
<dbReference type="SMART" id="SM00358">
    <property type="entry name" value="DSRM"/>
    <property type="match status" value="2"/>
</dbReference>
<dbReference type="InterPro" id="IPR044451">
    <property type="entry name" value="AtDRB-like_DSRM_2"/>
</dbReference>
<dbReference type="EMBL" id="AC186747">
    <property type="protein sequence ID" value="ABF69992.1"/>
    <property type="molecule type" value="Genomic_DNA"/>
</dbReference>
<organism evidence="7">
    <name type="scientific">Musa acuminata</name>
    <name type="common">Banana</name>
    <name type="synonym">Musa cavendishii</name>
    <dbReference type="NCBI Taxonomy" id="4641"/>
    <lineage>
        <taxon>Eukaryota</taxon>
        <taxon>Viridiplantae</taxon>
        <taxon>Streptophyta</taxon>
        <taxon>Embryophyta</taxon>
        <taxon>Tracheophyta</taxon>
        <taxon>Spermatophyta</taxon>
        <taxon>Magnoliopsida</taxon>
        <taxon>Liliopsida</taxon>
        <taxon>Zingiberales</taxon>
        <taxon>Musaceae</taxon>
        <taxon>Musa</taxon>
    </lineage>
</organism>
<sequence>MYKNQLQELAQRSCFNLPSYASIREGPDHAPRFKATVNFNGEAFESPTFCSTLRQAEHSAAEVALNTLSKRGPSRSLAAKVLDETGIYKNLLQETAHRAGLKLPVYTTVRSGPGHTPIFTCTVELAGMSFTGDPAKTKKQAQKNAAMAAWSALKHFKSYLVDGANAAPRLGSSSSPSAPSLSESEKNEEQEPVILAHALAKLQRSEENWSSSQNGRRRGQQRSPPQKSMHPTSNVCFCPIPFQNLVYPDLSSESEFYQMWHRAHASPQQSHFSLTPHARDHRSFPILHYFYPSQVLHTPSVEQDPVSSLRCSTGSSPSLLVCFSDHPVSVASGSWSQFTIQQIHGEQNQRVGKEWLILPSSAEAYSALDVSGSSLQSDNISDASTVQKSHEDQEKECSLGGAEAHLEEEANSSCHGFKSVASASCPTMVQDPAGRTEMQERKTAEKSQGKSYGWMPRASVWPGPSPPNHSLLYNLNSDSSPTQFSHGSPNSSSLDRKFRPSAVSASMRPISSALLHPSGLRYEAFRRQVPSPAAPVTIRTTIPVCSARAGAVNPGTLVSSTSFVAPPVNVRSVVPVCSAPPVRKPEQNQKSIEEKETMSKIDSEFGKIQI</sequence>
<evidence type="ECO:0000256" key="3">
    <source>
        <dbReference type="ARBA" id="ARBA00037597"/>
    </source>
</evidence>
<dbReference type="Pfam" id="PF00035">
    <property type="entry name" value="dsrm"/>
    <property type="match status" value="2"/>
</dbReference>
<dbReference type="AlphaFoldDB" id="Q1EPG5"/>
<dbReference type="GO" id="GO:0003725">
    <property type="term" value="F:double-stranded RNA binding"/>
    <property type="evidence" value="ECO:0007669"/>
    <property type="project" value="InterPro"/>
</dbReference>
<feature type="domain" description="DRBM" evidence="6">
    <location>
        <begin position="1"/>
        <end position="70"/>
    </location>
</feature>
<feature type="region of interest" description="Disordered" evidence="5">
    <location>
        <begin position="373"/>
        <end position="398"/>
    </location>
</feature>
<feature type="compositionally biased region" description="Polar residues" evidence="5">
    <location>
        <begin position="471"/>
        <end position="493"/>
    </location>
</feature>
<feature type="region of interest" description="Disordered" evidence="5">
    <location>
        <begin position="428"/>
        <end position="500"/>
    </location>
</feature>
<dbReference type="CDD" id="cd19908">
    <property type="entry name" value="DSRM_AtDRB-like_rpt2"/>
    <property type="match status" value="1"/>
</dbReference>
<dbReference type="InterPro" id="IPR044450">
    <property type="entry name" value="AtDRB-like_DSRM_1"/>
</dbReference>
<feature type="compositionally biased region" description="Basic and acidic residues" evidence="5">
    <location>
        <begin position="388"/>
        <end position="397"/>
    </location>
</feature>
<dbReference type="InterPro" id="IPR014720">
    <property type="entry name" value="dsRBD_dom"/>
</dbReference>
<feature type="domain" description="DRBM" evidence="6">
    <location>
        <begin position="87"/>
        <end position="155"/>
    </location>
</feature>
<dbReference type="FunFam" id="3.30.160.20:FF:000036">
    <property type="entry name" value="Double-stranded RNA-binding protein 2"/>
    <property type="match status" value="2"/>
</dbReference>
<dbReference type="PANTHER" id="PTHR46031:SF39">
    <property type="entry name" value="DRBM DOMAIN-CONTAINING PROTEIN"/>
    <property type="match status" value="1"/>
</dbReference>